<dbReference type="OMA" id="MMRNINA"/>
<dbReference type="PANTHER" id="PTHR13659">
    <property type="entry name" value="AUTOSOMAL HIGHLY CONSERVED PROTEIN"/>
    <property type="match status" value="1"/>
</dbReference>
<reference evidence="9" key="1">
    <citation type="submission" date="2017-02" db="UniProtKB">
        <authorList>
            <consortium name="WormBaseParasite"/>
        </authorList>
    </citation>
    <scope>IDENTIFICATION</scope>
</reference>
<evidence type="ECO:0000256" key="5">
    <source>
        <dbReference type="SAM" id="Phobius"/>
    </source>
</evidence>
<accession>A0A0N4YDK9</accession>
<dbReference type="Proteomes" id="UP000271162">
    <property type="component" value="Unassembled WGS sequence"/>
</dbReference>
<dbReference type="InterPro" id="IPR010432">
    <property type="entry name" value="RDD"/>
</dbReference>
<evidence type="ECO:0000256" key="4">
    <source>
        <dbReference type="ARBA" id="ARBA00023136"/>
    </source>
</evidence>
<evidence type="ECO:0000313" key="7">
    <source>
        <dbReference type="EMBL" id="VDL78302.1"/>
    </source>
</evidence>
<dbReference type="AlphaFoldDB" id="A0A0N4YDK9"/>
<name>A0A0N4YDK9_NIPBR</name>
<protein>
    <submittedName>
        <fullName evidence="9">Protein FAM8A1 (inferred by orthology to a human protein)</fullName>
    </submittedName>
</protein>
<dbReference type="GO" id="GO:0016020">
    <property type="term" value="C:membrane"/>
    <property type="evidence" value="ECO:0007669"/>
    <property type="project" value="UniProtKB-SubCell"/>
</dbReference>
<dbReference type="STRING" id="27835.A0A0N4YDK9"/>
<evidence type="ECO:0000313" key="9">
    <source>
        <dbReference type="WBParaSite" id="NBR_0001471201-mRNA-1"/>
    </source>
</evidence>
<evidence type="ECO:0000259" key="6">
    <source>
        <dbReference type="Pfam" id="PF06271"/>
    </source>
</evidence>
<evidence type="ECO:0000256" key="2">
    <source>
        <dbReference type="ARBA" id="ARBA00022692"/>
    </source>
</evidence>
<feature type="domain" description="RDD" evidence="6">
    <location>
        <begin position="64"/>
        <end position="229"/>
    </location>
</feature>
<keyword evidence="3 5" id="KW-1133">Transmembrane helix</keyword>
<keyword evidence="2 5" id="KW-0812">Transmembrane</keyword>
<evidence type="ECO:0000313" key="8">
    <source>
        <dbReference type="Proteomes" id="UP000271162"/>
    </source>
</evidence>
<reference evidence="7 8" key="2">
    <citation type="submission" date="2018-11" db="EMBL/GenBank/DDBJ databases">
        <authorList>
            <consortium name="Pathogen Informatics"/>
        </authorList>
    </citation>
    <scope>NUCLEOTIDE SEQUENCE [LARGE SCALE GENOMIC DNA]</scope>
</reference>
<comment type="subcellular location">
    <subcellularLocation>
        <location evidence="1">Membrane</location>
        <topology evidence="1">Multi-pass membrane protein</topology>
    </subcellularLocation>
</comment>
<organism evidence="9">
    <name type="scientific">Nippostrongylus brasiliensis</name>
    <name type="common">Rat hookworm</name>
    <dbReference type="NCBI Taxonomy" id="27835"/>
    <lineage>
        <taxon>Eukaryota</taxon>
        <taxon>Metazoa</taxon>
        <taxon>Ecdysozoa</taxon>
        <taxon>Nematoda</taxon>
        <taxon>Chromadorea</taxon>
        <taxon>Rhabditida</taxon>
        <taxon>Rhabditina</taxon>
        <taxon>Rhabditomorpha</taxon>
        <taxon>Strongyloidea</taxon>
        <taxon>Heligmosomidae</taxon>
        <taxon>Nippostrongylus</taxon>
    </lineage>
</organism>
<feature type="transmembrane region" description="Helical" evidence="5">
    <location>
        <begin position="70"/>
        <end position="92"/>
    </location>
</feature>
<evidence type="ECO:0000256" key="3">
    <source>
        <dbReference type="ARBA" id="ARBA00022989"/>
    </source>
</evidence>
<evidence type="ECO:0000256" key="1">
    <source>
        <dbReference type="ARBA" id="ARBA00004141"/>
    </source>
</evidence>
<gene>
    <name evidence="7" type="ORF">NBR_LOCUS14713</name>
</gene>
<dbReference type="Pfam" id="PF06271">
    <property type="entry name" value="RDD"/>
    <property type="match status" value="1"/>
</dbReference>
<sequence length="235" mass="25992">MGTDVSIRALSSTVSHFGNGLLRLTVGRISTSTTHSFRLTKAEPNIFIIIQQVKIFVTGGQGLASYVRRFFAEFIDFIFAFFIKLLIIFYLVEMEVIDLSRFDKLLGNEADLQTLVDVTQELFPLELLGKLLCSLLEALCISQSFLPRYSGQTPGKYLMHVRVIDCSSVSYIAGGSPNSVRVTGVVSVPFKAALLRSILKNVLINSLVPFSTVAFAFNHNRAIYDLLAGTIVIED</sequence>
<keyword evidence="4 5" id="KW-0472">Membrane</keyword>
<dbReference type="PANTHER" id="PTHR13659:SF5">
    <property type="entry name" value="PROTEIN FAM8A1"/>
    <property type="match status" value="1"/>
</dbReference>
<keyword evidence="8" id="KW-1185">Reference proteome</keyword>
<dbReference type="InterPro" id="IPR039871">
    <property type="entry name" value="FAM8A1"/>
</dbReference>
<proteinExistence type="predicted"/>
<dbReference type="WBParaSite" id="NBR_0001471201-mRNA-1">
    <property type="protein sequence ID" value="NBR_0001471201-mRNA-1"/>
    <property type="gene ID" value="NBR_0001471201"/>
</dbReference>
<dbReference type="EMBL" id="UYSL01021461">
    <property type="protein sequence ID" value="VDL78302.1"/>
    <property type="molecule type" value="Genomic_DNA"/>
</dbReference>